<dbReference type="PANTHER" id="PTHR42794">
    <property type="entry name" value="HEMIN IMPORT ATP-BINDING PROTEIN HMUV"/>
    <property type="match status" value="1"/>
</dbReference>
<evidence type="ECO:0000259" key="5">
    <source>
        <dbReference type="PROSITE" id="PS50893"/>
    </source>
</evidence>
<dbReference type="EMBL" id="JAMTCJ010000003">
    <property type="protein sequence ID" value="MCP2177598.1"/>
    <property type="molecule type" value="Genomic_DNA"/>
</dbReference>
<keyword evidence="2" id="KW-0547">Nucleotide-binding</keyword>
<dbReference type="GO" id="GO:0005524">
    <property type="term" value="F:ATP binding"/>
    <property type="evidence" value="ECO:0007669"/>
    <property type="project" value="UniProtKB-KW"/>
</dbReference>
<gene>
    <name evidence="6" type="ORF">LX13_003426</name>
</gene>
<dbReference type="InterPro" id="IPR017871">
    <property type="entry name" value="ABC_transporter-like_CS"/>
</dbReference>
<keyword evidence="1" id="KW-0813">Transport</keyword>
<dbReference type="SUPFAM" id="SSF52540">
    <property type="entry name" value="P-loop containing nucleoside triphosphate hydrolases"/>
    <property type="match status" value="1"/>
</dbReference>
<accession>A0ABT1HH73</accession>
<dbReference type="InterPro" id="IPR003439">
    <property type="entry name" value="ABC_transporter-like_ATP-bd"/>
</dbReference>
<evidence type="ECO:0000313" key="6">
    <source>
        <dbReference type="EMBL" id="MCP2177598.1"/>
    </source>
</evidence>
<reference evidence="6 7" key="1">
    <citation type="submission" date="2022-06" db="EMBL/GenBank/DDBJ databases">
        <title>Genomic Encyclopedia of Archaeal and Bacterial Type Strains, Phase II (KMG-II): from individual species to whole genera.</title>
        <authorList>
            <person name="Goeker M."/>
        </authorList>
    </citation>
    <scope>NUCLEOTIDE SEQUENCE [LARGE SCALE GENOMIC DNA]</scope>
    <source>
        <strain evidence="6 7">DSM 44693</strain>
    </source>
</reference>
<evidence type="ECO:0000256" key="1">
    <source>
        <dbReference type="ARBA" id="ARBA00022448"/>
    </source>
</evidence>
<keyword evidence="3 6" id="KW-0067">ATP-binding</keyword>
<dbReference type="Proteomes" id="UP001206895">
    <property type="component" value="Unassembled WGS sequence"/>
</dbReference>
<protein>
    <submittedName>
        <fullName evidence="6">Iron complex transport system ATP-binding protein</fullName>
    </submittedName>
</protein>
<dbReference type="InterPro" id="IPR027417">
    <property type="entry name" value="P-loop_NTPase"/>
</dbReference>
<organism evidence="6 7">
    <name type="scientific">Williamsia maris</name>
    <dbReference type="NCBI Taxonomy" id="72806"/>
    <lineage>
        <taxon>Bacteria</taxon>
        <taxon>Bacillati</taxon>
        <taxon>Actinomycetota</taxon>
        <taxon>Actinomycetes</taxon>
        <taxon>Mycobacteriales</taxon>
        <taxon>Nocardiaceae</taxon>
        <taxon>Williamsia</taxon>
    </lineage>
</organism>
<dbReference type="PROSITE" id="PS00211">
    <property type="entry name" value="ABC_TRANSPORTER_1"/>
    <property type="match status" value="1"/>
</dbReference>
<dbReference type="RefSeq" id="WP_253662507.1">
    <property type="nucleotide sequence ID" value="NZ_BAAAJQ010000001.1"/>
</dbReference>
<name>A0ABT1HH73_9NOCA</name>
<dbReference type="NCBIfam" id="NF010068">
    <property type="entry name" value="PRK13548.1"/>
    <property type="match status" value="1"/>
</dbReference>
<dbReference type="Gene3D" id="3.40.50.300">
    <property type="entry name" value="P-loop containing nucleotide triphosphate hydrolases"/>
    <property type="match status" value="1"/>
</dbReference>
<feature type="domain" description="ABC transporter" evidence="5">
    <location>
        <begin position="7"/>
        <end position="240"/>
    </location>
</feature>
<dbReference type="PROSITE" id="PS50893">
    <property type="entry name" value="ABC_TRANSPORTER_2"/>
    <property type="match status" value="1"/>
</dbReference>
<dbReference type="PANTHER" id="PTHR42794:SF1">
    <property type="entry name" value="HEMIN IMPORT ATP-BINDING PROTEIN HMUV"/>
    <property type="match status" value="1"/>
</dbReference>
<evidence type="ECO:0000256" key="3">
    <source>
        <dbReference type="ARBA" id="ARBA00022840"/>
    </source>
</evidence>
<evidence type="ECO:0000313" key="7">
    <source>
        <dbReference type="Proteomes" id="UP001206895"/>
    </source>
</evidence>
<sequence length="259" mass="27210">MTGEVRIAADGVTISRGGGVVVRDISVSVHAGELLCLVGPNGAGKSTLLSALAGSIAVDSGSIVLQRDPIDDLSTVEQARRRAVLPQEHVVSGSFSCREVVQMARYPWNRTPANADDEDAVVEAMARCDVAEFADRPFATLSGGERARVALARVLAQRTPVLLLDEPTAAMDPHFGETVMSLVSQRVAEGAAVIAVVHDLTMAAAYSDTVAVLHDGTIAAVGPPADTLTDEILSDTYGLPMIATTVDGQQVIMPRRTKR</sequence>
<evidence type="ECO:0000256" key="2">
    <source>
        <dbReference type="ARBA" id="ARBA00022741"/>
    </source>
</evidence>
<proteinExistence type="predicted"/>
<comment type="caution">
    <text evidence="6">The sequence shown here is derived from an EMBL/GenBank/DDBJ whole genome shotgun (WGS) entry which is preliminary data.</text>
</comment>
<dbReference type="InterPro" id="IPR003593">
    <property type="entry name" value="AAA+_ATPase"/>
</dbReference>
<keyword evidence="4" id="KW-1278">Translocase</keyword>
<dbReference type="Pfam" id="PF00005">
    <property type="entry name" value="ABC_tran"/>
    <property type="match status" value="1"/>
</dbReference>
<keyword evidence="7" id="KW-1185">Reference proteome</keyword>
<dbReference type="CDD" id="cd03214">
    <property type="entry name" value="ABC_Iron-Siderophores_B12_Hemin"/>
    <property type="match status" value="1"/>
</dbReference>
<dbReference type="SMART" id="SM00382">
    <property type="entry name" value="AAA"/>
    <property type="match status" value="1"/>
</dbReference>
<evidence type="ECO:0000256" key="4">
    <source>
        <dbReference type="ARBA" id="ARBA00022967"/>
    </source>
</evidence>